<dbReference type="EMBL" id="OU896711">
    <property type="protein sequence ID" value="CAG9822294.1"/>
    <property type="molecule type" value="Genomic_DNA"/>
</dbReference>
<reference evidence="1" key="1">
    <citation type="submission" date="2022-01" db="EMBL/GenBank/DDBJ databases">
        <authorList>
            <person name="King R."/>
        </authorList>
    </citation>
    <scope>NUCLEOTIDE SEQUENCE</scope>
</reference>
<dbReference type="OrthoDB" id="6778500at2759"/>
<sequence length="208" mass="23707">MASAYHELKKRFYFEIVAIGQQPTTDCALVFAEIHHLLRGHEINHLTMIDTFILEQYPELLETPLLRGLKERYAAAIKELKKYKKEDMMYVKILATKDDCAMLNGRVFSQATIVASAIAQFVNSTYKNYYQSSSESSIRTRSIITSYLINRTSLSALAAGENDMETMGPTEKELFLERTIAQVKEQWVNDEVDILKKGTLVIPTGEEI</sequence>
<keyword evidence="2" id="KW-1185">Reference proteome</keyword>
<evidence type="ECO:0000313" key="1">
    <source>
        <dbReference type="EMBL" id="CAG9822294.1"/>
    </source>
</evidence>
<gene>
    <name evidence="1" type="ORF">PHAECO_LOCUS9540</name>
</gene>
<evidence type="ECO:0000313" key="2">
    <source>
        <dbReference type="Proteomes" id="UP001153737"/>
    </source>
</evidence>
<dbReference type="AlphaFoldDB" id="A0A9N9SJT4"/>
<protein>
    <submittedName>
        <fullName evidence="1">Uncharacterized protein</fullName>
    </submittedName>
</protein>
<proteinExistence type="predicted"/>
<dbReference type="Proteomes" id="UP001153737">
    <property type="component" value="Chromosome 5"/>
</dbReference>
<reference evidence="1" key="2">
    <citation type="submission" date="2022-10" db="EMBL/GenBank/DDBJ databases">
        <authorList>
            <consortium name="ENA_rothamsted_submissions"/>
            <consortium name="culmorum"/>
            <person name="King R."/>
        </authorList>
    </citation>
    <scope>NUCLEOTIDE SEQUENCE</scope>
</reference>
<accession>A0A9N9SJT4</accession>
<name>A0A9N9SJT4_PHACE</name>
<organism evidence="1 2">
    <name type="scientific">Phaedon cochleariae</name>
    <name type="common">Mustard beetle</name>
    <dbReference type="NCBI Taxonomy" id="80249"/>
    <lineage>
        <taxon>Eukaryota</taxon>
        <taxon>Metazoa</taxon>
        <taxon>Ecdysozoa</taxon>
        <taxon>Arthropoda</taxon>
        <taxon>Hexapoda</taxon>
        <taxon>Insecta</taxon>
        <taxon>Pterygota</taxon>
        <taxon>Neoptera</taxon>
        <taxon>Endopterygota</taxon>
        <taxon>Coleoptera</taxon>
        <taxon>Polyphaga</taxon>
        <taxon>Cucujiformia</taxon>
        <taxon>Chrysomeloidea</taxon>
        <taxon>Chrysomelidae</taxon>
        <taxon>Chrysomelinae</taxon>
        <taxon>Chrysomelini</taxon>
        <taxon>Phaedon</taxon>
    </lineage>
</organism>